<name>A0ABN2NWI3_9ACTN</name>
<feature type="transmembrane region" description="Helical" evidence="6">
    <location>
        <begin position="275"/>
        <end position="293"/>
    </location>
</feature>
<dbReference type="PROSITE" id="PS50901">
    <property type="entry name" value="FTSK"/>
    <property type="match status" value="2"/>
</dbReference>
<dbReference type="InterPro" id="IPR050206">
    <property type="entry name" value="FtsK/SpoIIIE/SftA"/>
</dbReference>
<accession>A0ABN2NWI3</accession>
<feature type="domain" description="FtsK" evidence="7">
    <location>
        <begin position="1039"/>
        <end position="1233"/>
    </location>
</feature>
<evidence type="ECO:0000256" key="3">
    <source>
        <dbReference type="PROSITE-ProRule" id="PRU00289"/>
    </source>
</evidence>
<evidence type="ECO:0000256" key="6">
    <source>
        <dbReference type="SAM" id="Phobius"/>
    </source>
</evidence>
<proteinExistence type="predicted"/>
<comment type="caution">
    <text evidence="8">The sequence shown here is derived from an EMBL/GenBank/DDBJ whole genome shotgun (WGS) entry which is preliminary data.</text>
</comment>
<keyword evidence="6" id="KW-0812">Transmembrane</keyword>
<feature type="binding site" evidence="3">
    <location>
        <begin position="721"/>
        <end position="728"/>
    </location>
    <ligand>
        <name>ATP</name>
        <dbReference type="ChEBI" id="CHEBI:30616"/>
    </ligand>
</feature>
<feature type="binding site" evidence="3">
    <location>
        <begin position="1056"/>
        <end position="1063"/>
    </location>
    <ligand>
        <name>ATP</name>
        <dbReference type="ChEBI" id="CHEBI:30616"/>
    </ligand>
</feature>
<dbReference type="RefSeq" id="WP_344259436.1">
    <property type="nucleotide sequence ID" value="NZ_BAAAMJ010000010.1"/>
</dbReference>
<evidence type="ECO:0000256" key="2">
    <source>
        <dbReference type="ARBA" id="ARBA00022840"/>
    </source>
</evidence>
<dbReference type="Proteomes" id="UP001501303">
    <property type="component" value="Unassembled WGS sequence"/>
</dbReference>
<keyword evidence="9" id="KW-1185">Reference proteome</keyword>
<keyword evidence="2 3" id="KW-0067">ATP-binding</keyword>
<evidence type="ECO:0000256" key="1">
    <source>
        <dbReference type="ARBA" id="ARBA00022741"/>
    </source>
</evidence>
<dbReference type="InterPro" id="IPR003593">
    <property type="entry name" value="AAA+_ATPase"/>
</dbReference>
<dbReference type="PANTHER" id="PTHR22683:SF1">
    <property type="entry name" value="TYPE VII SECRETION SYSTEM PROTEIN ESSC"/>
    <property type="match status" value="1"/>
</dbReference>
<organism evidence="8 9">
    <name type="scientific">Streptomyces sodiiphilus</name>
    <dbReference type="NCBI Taxonomy" id="226217"/>
    <lineage>
        <taxon>Bacteria</taxon>
        <taxon>Bacillati</taxon>
        <taxon>Actinomycetota</taxon>
        <taxon>Actinomycetes</taxon>
        <taxon>Kitasatosporales</taxon>
        <taxon>Streptomycetaceae</taxon>
        <taxon>Streptomyces</taxon>
    </lineage>
</organism>
<keyword evidence="6" id="KW-0472">Membrane</keyword>
<feature type="coiled-coil region" evidence="4">
    <location>
        <begin position="299"/>
        <end position="326"/>
    </location>
</feature>
<evidence type="ECO:0000313" key="9">
    <source>
        <dbReference type="Proteomes" id="UP001501303"/>
    </source>
</evidence>
<evidence type="ECO:0000256" key="4">
    <source>
        <dbReference type="SAM" id="Coils"/>
    </source>
</evidence>
<gene>
    <name evidence="8" type="ORF">GCM10009716_11820</name>
</gene>
<evidence type="ECO:0000256" key="5">
    <source>
        <dbReference type="SAM" id="MobiDB-lite"/>
    </source>
</evidence>
<keyword evidence="6" id="KW-1133">Transmembrane helix</keyword>
<keyword evidence="1 3" id="KW-0547">Nucleotide-binding</keyword>
<feature type="domain" description="FtsK" evidence="7">
    <location>
        <begin position="703"/>
        <end position="896"/>
    </location>
</feature>
<sequence length="1531" mass="164210">MRLSLTVVDPQRGIHADAVLDADPATPVGDIVPELTALLGSRFTPRHAASTAGLPGPDAAAPSVFVDGVQVDPAVSLGSSPLREGVVVSLYRADGCPPGEPHGFVELRVAGGPGAGAVHRLGVGRVDIGSGNQVRVRIADPALAPRALTLRVRADGTCTVTVHGGTTVLIDGEGSEDAESSEEPVDWPLGAQAAIGDSLLELAPYSPPDAALRPSEDGAGLDYNRPPRLVPPKHPTHFRLPKEPEEPDKRPVPWIMAFLPLVGAVTMALLLNRWIFLIMAVLTPIMLFSNYFLSKKRGREKYADKLKAYRETKDRIEKDARDALAVERFTRRHAAPDPGTVLNAATGPRTRLWERRRTDEDHLLLRVGTCSIDSEVELTDPEQDDHKRKVLWKVPDAPVTIPLQRHGVVGFAAPGDMARALGRWAVAQLAVLHSPNDVQVCVLTDAGGQESWEWLRWLPHVRPTSEQDTNIMIGTDAETVAARLAELTVILDSRLDAVKKARSRGVEFTEPDVVIVFDGSRRMRTLPGVIRLLKEGPAVSVYSLCLDHEERFLPGECQAVAVAESVADTGSGSWRQFRPGFAPAELTAFGAPSAGAPGPGAAGPGHGDIAAAGSCPRLRVEQRDTDPLRGVLPDLVTPVWCGLVSRSVSALRDISGEAEAMGIPVASRLLDVLDLEPPTAAAVMARWRQAERSTTVVLGESYDGPFSVDLRRDGPHGLIAGTTGSGKSELLQTIVASLAVANTPENMTFVLIDYKGGSAFKDCVQLPHTVGMVTDLDNHLVERALRSLGAELTRREHVLAAVGAKDIEDYQDLHGREPGRHHPMPRLLIVIDEFASLARELPDFVKGLVNIAQRGRSLGIHLLLATQRPSGVVSPEIRANTNLRIALRVTDTGESNDVLDAPDASLITKATPGRAYVRLGAASLVPFQSGRVGGHRPGTVDPAVSRPWAGLLGWKELGRAEVKRPAGTQREDDDNTDLRVLVDSVIRAVGELGLPAQPSPWLPPLPELVLLADLPVPQAAGALPPAPFGVEDVPDQQARRPLAVDFAAFGHLLVAGAPRTGRSQLLRTLAGSLARTHSSDDLHLYGFDCGNGALNILTRLPHCGAVVGRNQVDRAKRLLKRLSDEIGRRQELLSRDTLADIGEQRAGAPPGERLPHIVVLVDRWEGWTPTLGEIDNGALTDEMFFIMREGVSVGVHVVVTGDQRVMTGRISSLSEDKFTFRLQDRTDYAAAGLRARELPEEIGPGRMFRAQSGSEVQIAVLGPELTGQGQAAALAGIADEARERDAGVPRSRRPFRVDVLPANLTFEDAWEMRDPETSGSALWSLVGVGGDELTAYGPDMATGIRSFVVAGPAKSGRSTVLMHMARSFLRNGVRLVVSTPRVSPLRELEGETGVLHLLTGTKLTNEQVAEALGTASPDDPIVFLMDDAEDLRRCKEADDELRAVVIRGAERGVSVVIGGDAADVCSGFSGWQSEVKKARRGVLLSPQTHRHGELIGAKLARSVAVERPQPGNGILHLGDGRPMTVKLPVPP</sequence>
<keyword evidence="4" id="KW-0175">Coiled coil</keyword>
<protein>
    <submittedName>
        <fullName evidence="8">FtsK/SpoIIIE domain-containing protein</fullName>
    </submittedName>
</protein>
<dbReference type="InterPro" id="IPR027417">
    <property type="entry name" value="P-loop_NTPase"/>
</dbReference>
<feature type="region of interest" description="Disordered" evidence="5">
    <location>
        <begin position="211"/>
        <end position="247"/>
    </location>
</feature>
<evidence type="ECO:0000313" key="8">
    <source>
        <dbReference type="EMBL" id="GAA1903469.1"/>
    </source>
</evidence>
<feature type="transmembrane region" description="Helical" evidence="6">
    <location>
        <begin position="252"/>
        <end position="269"/>
    </location>
</feature>
<dbReference type="Pfam" id="PF01580">
    <property type="entry name" value="FtsK_SpoIIIE"/>
    <property type="match status" value="2"/>
</dbReference>
<dbReference type="SMART" id="SM00382">
    <property type="entry name" value="AAA"/>
    <property type="match status" value="3"/>
</dbReference>
<evidence type="ECO:0000259" key="7">
    <source>
        <dbReference type="PROSITE" id="PS50901"/>
    </source>
</evidence>
<reference evidence="8 9" key="1">
    <citation type="journal article" date="2019" name="Int. J. Syst. Evol. Microbiol.">
        <title>The Global Catalogue of Microorganisms (GCM) 10K type strain sequencing project: providing services to taxonomists for standard genome sequencing and annotation.</title>
        <authorList>
            <consortium name="The Broad Institute Genomics Platform"/>
            <consortium name="The Broad Institute Genome Sequencing Center for Infectious Disease"/>
            <person name="Wu L."/>
            <person name="Ma J."/>
        </authorList>
    </citation>
    <scope>NUCLEOTIDE SEQUENCE [LARGE SCALE GENOMIC DNA]</scope>
    <source>
        <strain evidence="8 9">JCM 13581</strain>
    </source>
</reference>
<dbReference type="InterPro" id="IPR002543">
    <property type="entry name" value="FtsK_dom"/>
</dbReference>
<dbReference type="EMBL" id="BAAAMJ010000010">
    <property type="protein sequence ID" value="GAA1903469.1"/>
    <property type="molecule type" value="Genomic_DNA"/>
</dbReference>
<dbReference type="PANTHER" id="PTHR22683">
    <property type="entry name" value="SPORULATION PROTEIN RELATED"/>
    <property type="match status" value="1"/>
</dbReference>
<dbReference type="Gene3D" id="3.40.50.300">
    <property type="entry name" value="P-loop containing nucleotide triphosphate hydrolases"/>
    <property type="match status" value="4"/>
</dbReference>
<dbReference type="CDD" id="cd01127">
    <property type="entry name" value="TrwB_TraG_TraD_VirD4"/>
    <property type="match status" value="1"/>
</dbReference>
<dbReference type="SUPFAM" id="SSF52540">
    <property type="entry name" value="P-loop containing nucleoside triphosphate hydrolases"/>
    <property type="match status" value="2"/>
</dbReference>